<organism evidence="2 3">
    <name type="scientific">Hartmannibacter diazotrophicus</name>
    <dbReference type="NCBI Taxonomy" id="1482074"/>
    <lineage>
        <taxon>Bacteria</taxon>
        <taxon>Pseudomonadati</taxon>
        <taxon>Pseudomonadota</taxon>
        <taxon>Alphaproteobacteria</taxon>
        <taxon>Hyphomicrobiales</taxon>
        <taxon>Pleomorphomonadaceae</taxon>
        <taxon>Hartmannibacter</taxon>
    </lineage>
</organism>
<dbReference type="RefSeq" id="WP_157775722.1">
    <property type="nucleotide sequence ID" value="NZ_LT960614.1"/>
</dbReference>
<dbReference type="Proteomes" id="UP000223606">
    <property type="component" value="Chromosome 1"/>
</dbReference>
<sequence>MTFRATSVAAILGLSLGLSACQSVPLPHSPGHNPAAYRGYNAAQLTAAFGEPIADQRQNGYRYLSWYDEVTRWGTDPNRPTFRGRDPFIADYRMVISCKTTYVLKNDRVVNSYQRGVGCQYLPNLPDRRVSGVR</sequence>
<dbReference type="KEGG" id="hdi:HDIA_3566"/>
<evidence type="ECO:0000256" key="1">
    <source>
        <dbReference type="SAM" id="SignalP"/>
    </source>
</evidence>
<dbReference type="EMBL" id="LT960614">
    <property type="protein sequence ID" value="SON57107.1"/>
    <property type="molecule type" value="Genomic_DNA"/>
</dbReference>
<feature type="signal peptide" evidence="1">
    <location>
        <begin position="1"/>
        <end position="20"/>
    </location>
</feature>
<gene>
    <name evidence="2" type="ORF">HDIA_3566</name>
</gene>
<feature type="chain" id="PRO_5012541920" description="Surface antigen" evidence="1">
    <location>
        <begin position="21"/>
        <end position="134"/>
    </location>
</feature>
<evidence type="ECO:0000313" key="3">
    <source>
        <dbReference type="Proteomes" id="UP000223606"/>
    </source>
</evidence>
<proteinExistence type="predicted"/>
<accession>A0A2C9D9Y6</accession>
<name>A0A2C9D9Y6_9HYPH</name>
<dbReference type="PROSITE" id="PS51257">
    <property type="entry name" value="PROKAR_LIPOPROTEIN"/>
    <property type="match status" value="1"/>
</dbReference>
<keyword evidence="1" id="KW-0732">Signal</keyword>
<reference evidence="3" key="1">
    <citation type="submission" date="2017-09" db="EMBL/GenBank/DDBJ databases">
        <title>Genome sequence of Nannocystis excedens DSM 71.</title>
        <authorList>
            <person name="Blom J."/>
        </authorList>
    </citation>
    <scope>NUCLEOTIDE SEQUENCE [LARGE SCALE GENOMIC DNA]</scope>
    <source>
        <strain evidence="3">type strain: E19</strain>
    </source>
</reference>
<evidence type="ECO:0008006" key="4">
    <source>
        <dbReference type="Google" id="ProtNLM"/>
    </source>
</evidence>
<protein>
    <recommendedName>
        <fullName evidence="4">Surface antigen</fullName>
    </recommendedName>
</protein>
<keyword evidence="3" id="KW-1185">Reference proteome</keyword>
<dbReference type="AlphaFoldDB" id="A0A2C9D9Y6"/>
<evidence type="ECO:0000313" key="2">
    <source>
        <dbReference type="EMBL" id="SON57107.1"/>
    </source>
</evidence>